<dbReference type="AlphaFoldDB" id="X1IH93"/>
<reference evidence="1" key="1">
    <citation type="journal article" date="2014" name="Front. Microbiol.">
        <title>High frequency of phylogenetically diverse reductive dehalogenase-homologous genes in deep subseafloor sedimentary metagenomes.</title>
        <authorList>
            <person name="Kawai M."/>
            <person name="Futagami T."/>
            <person name="Toyoda A."/>
            <person name="Takaki Y."/>
            <person name="Nishi S."/>
            <person name="Hori S."/>
            <person name="Arai W."/>
            <person name="Tsubouchi T."/>
            <person name="Morono Y."/>
            <person name="Uchiyama I."/>
            <person name="Ito T."/>
            <person name="Fujiyama A."/>
            <person name="Inagaki F."/>
            <person name="Takami H."/>
        </authorList>
    </citation>
    <scope>NUCLEOTIDE SEQUENCE</scope>
    <source>
        <strain evidence="1">Expedition CK06-06</strain>
    </source>
</reference>
<comment type="caution">
    <text evidence="1">The sequence shown here is derived from an EMBL/GenBank/DDBJ whole genome shotgun (WGS) entry which is preliminary data.</text>
</comment>
<sequence>MKELDFCKSNLSKLERFFFSRKTGGRWIHKFEDKKSFKVVEFKPLFVQPWIRSSLLPMGEYILMMSATICDSKIFARSIGLENLDEIEFIREDNYFPIENHSIVKKNIGLMSHKYIDKNLLKLISRIKEILAIHPEQKGIIQTHTERIANFIQEHLDNPRLTFNKDFDIFKINRRKPNDTLMEHRNKDSSVIKGEFRP</sequence>
<name>X1IH93_9ZZZZ</name>
<dbReference type="EMBL" id="BARU01040756">
    <property type="protein sequence ID" value="GAH81072.1"/>
    <property type="molecule type" value="Genomic_DNA"/>
</dbReference>
<protein>
    <submittedName>
        <fullName evidence="1">Uncharacterized protein</fullName>
    </submittedName>
</protein>
<gene>
    <name evidence="1" type="ORF">S03H2_62958</name>
</gene>
<feature type="non-terminal residue" evidence="1">
    <location>
        <position position="198"/>
    </location>
</feature>
<organism evidence="1">
    <name type="scientific">marine sediment metagenome</name>
    <dbReference type="NCBI Taxonomy" id="412755"/>
    <lineage>
        <taxon>unclassified sequences</taxon>
        <taxon>metagenomes</taxon>
        <taxon>ecological metagenomes</taxon>
    </lineage>
</organism>
<proteinExistence type="predicted"/>
<accession>X1IH93</accession>
<evidence type="ECO:0000313" key="1">
    <source>
        <dbReference type="EMBL" id="GAH81072.1"/>
    </source>
</evidence>